<gene>
    <name evidence="2" type="ORF">HMPREF9429_00726</name>
</gene>
<dbReference type="Proteomes" id="UP000003195">
    <property type="component" value="Unassembled WGS sequence"/>
</dbReference>
<reference evidence="2 3" key="1">
    <citation type="submission" date="2010-08" db="EMBL/GenBank/DDBJ databases">
        <authorList>
            <person name="Weinstock G."/>
            <person name="Sodergren E."/>
            <person name="Clifton S."/>
            <person name="Fulton L."/>
            <person name="Fulton B."/>
            <person name="Courtney L."/>
            <person name="Fronick C."/>
            <person name="Harrison M."/>
            <person name="Strong C."/>
            <person name="Farmer C."/>
            <person name="Delahaunty K."/>
            <person name="Markovic C."/>
            <person name="Hall O."/>
            <person name="Minx P."/>
            <person name="Tomlinson C."/>
            <person name="Mitreva M."/>
            <person name="Hou S."/>
            <person name="Chen J."/>
            <person name="Wollam A."/>
            <person name="Pepin K.H."/>
            <person name="Johnson M."/>
            <person name="Bhonagiri V."/>
            <person name="Zhang X."/>
            <person name="Suruliraj S."/>
            <person name="Warren W."/>
            <person name="Chinwalla A."/>
            <person name="Mardis E.R."/>
            <person name="Wilson R.K."/>
        </authorList>
    </citation>
    <scope>NUCLEOTIDE SEQUENCE [LARGE SCALE GENOMIC DNA]</scope>
    <source>
        <strain evidence="2 3">F0359</strain>
    </source>
</reference>
<dbReference type="Pfam" id="PF01863">
    <property type="entry name" value="YgjP-like"/>
    <property type="match status" value="1"/>
</dbReference>
<proteinExistence type="predicted"/>
<evidence type="ECO:0000259" key="1">
    <source>
        <dbReference type="Pfam" id="PF01863"/>
    </source>
</evidence>
<keyword evidence="3" id="KW-1185">Reference proteome</keyword>
<organism evidence="2 3">
    <name type="scientific">Megasphaera micronuciformis F0359</name>
    <dbReference type="NCBI Taxonomy" id="706434"/>
    <lineage>
        <taxon>Bacteria</taxon>
        <taxon>Bacillati</taxon>
        <taxon>Bacillota</taxon>
        <taxon>Negativicutes</taxon>
        <taxon>Veillonellales</taxon>
        <taxon>Veillonellaceae</taxon>
        <taxon>Megasphaera</taxon>
    </lineage>
</organism>
<evidence type="ECO:0000313" key="3">
    <source>
        <dbReference type="Proteomes" id="UP000003195"/>
    </source>
</evidence>
<evidence type="ECO:0000313" key="2">
    <source>
        <dbReference type="EMBL" id="EFQ04425.1"/>
    </source>
</evidence>
<sequence>MKTTDTLRIGENVYEYEWRRKPIKTLNLRVRPDGSLYVSSPPFVSKKEVERFLQERRLFIEKASMRGLTLADGTSVHIFGKEMPLFIEPATRRHHACITENGVYLYVYEKDNRDERVNLYRNLLKETAEHVFPQVLARLYPVAAPYGVPYPQMKLRRMRSRWGSCIPTKSLITLNTYLVIAPLSCTDQVVLHELCHFLEPNHSVRFYAYLSRMMPEWRRWREALKEYTPYCL</sequence>
<accession>E2ZB99</accession>
<dbReference type="STRING" id="706434.HMPREF9429_00726"/>
<dbReference type="EMBL" id="AECS01000021">
    <property type="protein sequence ID" value="EFQ04425.1"/>
    <property type="molecule type" value="Genomic_DNA"/>
</dbReference>
<dbReference type="Gene3D" id="3.30.2010.10">
    <property type="entry name" value="Metalloproteases ('zincins'), catalytic domain"/>
    <property type="match status" value="1"/>
</dbReference>
<dbReference type="AlphaFoldDB" id="E2ZB99"/>
<dbReference type="CDD" id="cd07344">
    <property type="entry name" value="M48_yhfN_like"/>
    <property type="match status" value="1"/>
</dbReference>
<comment type="caution">
    <text evidence="2">The sequence shown here is derived from an EMBL/GenBank/DDBJ whole genome shotgun (WGS) entry which is preliminary data.</text>
</comment>
<dbReference type="HOGENOM" id="CLU_065947_1_1_9"/>
<dbReference type="OrthoDB" id="9811177at2"/>
<feature type="domain" description="YgjP-like metallopeptidase" evidence="1">
    <location>
        <begin position="24"/>
        <end position="226"/>
    </location>
</feature>
<dbReference type="PANTHER" id="PTHR30399">
    <property type="entry name" value="UNCHARACTERIZED PROTEIN YGJP"/>
    <property type="match status" value="1"/>
</dbReference>
<dbReference type="eggNOG" id="COG1451">
    <property type="taxonomic scope" value="Bacteria"/>
</dbReference>
<protein>
    <recommendedName>
        <fullName evidence="1">YgjP-like metallopeptidase domain-containing protein</fullName>
    </recommendedName>
</protein>
<dbReference type="InterPro" id="IPR002725">
    <property type="entry name" value="YgjP-like_metallopeptidase"/>
</dbReference>
<dbReference type="InterPro" id="IPR053136">
    <property type="entry name" value="UTP_pyrophosphatase-like"/>
</dbReference>
<dbReference type="PANTHER" id="PTHR30399:SF1">
    <property type="entry name" value="UTP PYROPHOSPHATASE"/>
    <property type="match status" value="1"/>
</dbReference>
<dbReference type="RefSeq" id="WP_006941645.1">
    <property type="nucleotide sequence ID" value="NZ_GL538194.1"/>
</dbReference>
<name>E2ZB99_9FIRM</name>